<evidence type="ECO:0000256" key="2">
    <source>
        <dbReference type="ARBA" id="ARBA00022692"/>
    </source>
</evidence>
<dbReference type="PANTHER" id="PTHR24298:SF152">
    <property type="entry name" value="CYTOCHROME P450 FAMILY PROTEIN, EXPRESSED"/>
    <property type="match status" value="1"/>
</dbReference>
<dbReference type="EnsemblPlants" id="TraesCS3B02G026200.1">
    <property type="protein sequence ID" value="TraesCS3B02G026200.1.cds1"/>
    <property type="gene ID" value="TraesCS3B02G026200"/>
</dbReference>
<dbReference type="GO" id="GO:0004497">
    <property type="term" value="F:monooxygenase activity"/>
    <property type="evidence" value="ECO:0007669"/>
    <property type="project" value="UniProtKB-KW"/>
</dbReference>
<dbReference type="RefSeq" id="XP_044343791.1">
    <property type="nucleotide sequence ID" value="XM_044487856.1"/>
</dbReference>
<dbReference type="PANTHER" id="PTHR24298">
    <property type="entry name" value="FLAVONOID 3'-MONOOXYGENASE-RELATED"/>
    <property type="match status" value="1"/>
</dbReference>
<keyword evidence="10" id="KW-1185">Reference proteome</keyword>
<dbReference type="InterPro" id="IPR001128">
    <property type="entry name" value="Cyt_P450"/>
</dbReference>
<evidence type="ECO:0000256" key="5">
    <source>
        <dbReference type="ARBA" id="ARBA00023136"/>
    </source>
</evidence>
<dbReference type="AlphaFoldDB" id="A0A3B6FHL4"/>
<name>A0A3B6FHL4_WHEAT</name>
<dbReference type="PRINTS" id="PR00463">
    <property type="entry name" value="EP450I"/>
</dbReference>
<comment type="cofactor">
    <cofactor evidence="6">
        <name>heme</name>
        <dbReference type="ChEBI" id="CHEBI:30413"/>
    </cofactor>
</comment>
<keyword evidence="2 8" id="KW-0812">Transmembrane</keyword>
<dbReference type="OrthoDB" id="1055148at2759"/>
<dbReference type="InterPro" id="IPR051103">
    <property type="entry name" value="Plant_metabolite_P450s"/>
</dbReference>
<dbReference type="CDD" id="cd11075">
    <property type="entry name" value="CYP77_89"/>
    <property type="match status" value="1"/>
</dbReference>
<keyword evidence="6 7" id="KW-0349">Heme</keyword>
<comment type="similarity">
    <text evidence="7">Belongs to the cytochrome P450 family.</text>
</comment>
<evidence type="ECO:0000313" key="9">
    <source>
        <dbReference type="EnsemblPlants" id="TraesCS3B02G026200.1.cds1"/>
    </source>
</evidence>
<dbReference type="GO" id="GO:0020037">
    <property type="term" value="F:heme binding"/>
    <property type="evidence" value="ECO:0007669"/>
    <property type="project" value="InterPro"/>
</dbReference>
<comment type="subcellular location">
    <subcellularLocation>
        <location evidence="1">Membrane</location>
        <topology evidence="1">Single-pass membrane protein</topology>
    </subcellularLocation>
</comment>
<keyword evidence="6 7" id="KW-0408">Iron</keyword>
<evidence type="ECO:0000256" key="6">
    <source>
        <dbReference type="PIRSR" id="PIRSR602401-1"/>
    </source>
</evidence>
<reference evidence="9" key="1">
    <citation type="submission" date="2018-08" db="EMBL/GenBank/DDBJ databases">
        <authorList>
            <person name="Rossello M."/>
        </authorList>
    </citation>
    <scope>NUCLEOTIDE SEQUENCE [LARGE SCALE GENOMIC DNA]</scope>
    <source>
        <strain evidence="9">cv. Chinese Spring</strain>
    </source>
</reference>
<dbReference type="PROSITE" id="PS00086">
    <property type="entry name" value="CYTOCHROME_P450"/>
    <property type="match status" value="1"/>
</dbReference>
<dbReference type="SMR" id="A0A3B6FHL4"/>
<proteinExistence type="inferred from homology"/>
<evidence type="ECO:0000313" key="10">
    <source>
        <dbReference type="Proteomes" id="UP000019116"/>
    </source>
</evidence>
<keyword evidence="7" id="KW-0560">Oxidoreductase</keyword>
<dbReference type="GO" id="GO:0005506">
    <property type="term" value="F:iron ion binding"/>
    <property type="evidence" value="ECO:0007669"/>
    <property type="project" value="InterPro"/>
</dbReference>
<dbReference type="SUPFAM" id="SSF48264">
    <property type="entry name" value="Cytochrome P450"/>
    <property type="match status" value="1"/>
</dbReference>
<keyword evidence="7" id="KW-0503">Monooxygenase</keyword>
<keyword evidence="5 8" id="KW-0472">Membrane</keyword>
<dbReference type="GO" id="GO:0016020">
    <property type="term" value="C:membrane"/>
    <property type="evidence" value="ECO:0007669"/>
    <property type="project" value="UniProtKB-SubCell"/>
</dbReference>
<dbReference type="Gramene" id="TraesCS3B03G0059100.1">
    <property type="protein sequence ID" value="TraesCS3B03G0059100.1.CDS1"/>
    <property type="gene ID" value="TraesCS3B03G0059100"/>
</dbReference>
<dbReference type="Proteomes" id="UP000019116">
    <property type="component" value="Chromosome 3B"/>
</dbReference>
<feature type="binding site" description="axial binding residue" evidence="6">
    <location>
        <position position="463"/>
    </location>
    <ligand>
        <name>heme</name>
        <dbReference type="ChEBI" id="CHEBI:30413"/>
    </ligand>
    <ligandPart>
        <name>Fe</name>
        <dbReference type="ChEBI" id="CHEBI:18248"/>
    </ligandPart>
</feature>
<sequence length="521" mass="58623">MELPWLLLPTAILLPVVLFLLSIAWNRRLPPGPASLPWLGNLLYLQHFDEDSMDILNAERRLHARYGPVLGLQVGNRLQVSVADRYLAHTALVGHGTALADRPDYAVRNFGGLNAITITSANYGPIWRLFRRNLVAEIAHPARLRLFAPLRASVLADMTDKLWRQQQEAGNTGVAVRDTFLLAMFHLLVAMCFGERVDDGVVREIISALRELMIYSLTKLRVLDYLPAVTTRLFRGRLDAMHAMRSKLKEMYLPLIDARRERKKLLSSSQPPSPQNQDETRTLPHCYVDSLLDLRLDSESGRPLTDDEVLAMCSELLIQGTDTTATALEWIMAELVKNQHVQDKLFDEISIGTDPDDLHRPEGLHKIQYLRAVVLEGLRRHPPGHQVVMHAAAEDMEIGGCVIPRGTPVNFMVADMALDEKTWDRPREFLPERFLAGGDGDGVDITGTKEIKMMPFGAGRRICPGLGVATMHLEYLVENLVRAFYWRAVEGEEVDVVSEEAQFTVVMKKPLCVRLVQRAAI</sequence>
<keyword evidence="4 8" id="KW-1133">Transmembrane helix</keyword>
<dbReference type="OMA" id="RAWERPT"/>
<protein>
    <recommendedName>
        <fullName evidence="11">Cytochrome P450</fullName>
    </recommendedName>
</protein>
<dbReference type="Gene3D" id="1.10.630.10">
    <property type="entry name" value="Cytochrome P450"/>
    <property type="match status" value="1"/>
</dbReference>
<dbReference type="PRINTS" id="PR00385">
    <property type="entry name" value="P450"/>
</dbReference>
<feature type="transmembrane region" description="Helical" evidence="8">
    <location>
        <begin position="6"/>
        <end position="25"/>
    </location>
</feature>
<dbReference type="InterPro" id="IPR002401">
    <property type="entry name" value="Cyt_P450_E_grp-I"/>
</dbReference>
<gene>
    <name evidence="9" type="primary">LOC123064365</name>
</gene>
<dbReference type="Pfam" id="PF00067">
    <property type="entry name" value="p450"/>
    <property type="match status" value="1"/>
</dbReference>
<evidence type="ECO:0000256" key="7">
    <source>
        <dbReference type="RuleBase" id="RU000461"/>
    </source>
</evidence>
<accession>A0A3B6FHL4</accession>
<dbReference type="InterPro" id="IPR017972">
    <property type="entry name" value="Cyt_P450_CS"/>
</dbReference>
<dbReference type="GeneID" id="123064365"/>
<evidence type="ECO:0000256" key="1">
    <source>
        <dbReference type="ARBA" id="ARBA00004167"/>
    </source>
</evidence>
<reference evidence="9" key="2">
    <citation type="submission" date="2018-10" db="UniProtKB">
        <authorList>
            <consortium name="EnsemblPlants"/>
        </authorList>
    </citation>
    <scope>IDENTIFICATION</scope>
</reference>
<evidence type="ECO:0000256" key="8">
    <source>
        <dbReference type="SAM" id="Phobius"/>
    </source>
</evidence>
<keyword evidence="3 6" id="KW-0479">Metal-binding</keyword>
<dbReference type="Gramene" id="TraesLDM3B03G01541410.1">
    <property type="protein sequence ID" value="TraesLDM3B03G01541410.1.CDS1"/>
    <property type="gene ID" value="TraesLDM3B03G01541410"/>
</dbReference>
<dbReference type="GO" id="GO:0016705">
    <property type="term" value="F:oxidoreductase activity, acting on paired donors, with incorporation or reduction of molecular oxygen"/>
    <property type="evidence" value="ECO:0007669"/>
    <property type="project" value="InterPro"/>
</dbReference>
<evidence type="ECO:0000256" key="4">
    <source>
        <dbReference type="ARBA" id="ARBA00022989"/>
    </source>
</evidence>
<dbReference type="STRING" id="4565.A0A3B6FHL4"/>
<dbReference type="Gramene" id="TraesCS3B02G026200.1">
    <property type="protein sequence ID" value="TraesCS3B02G026200.1.cds1"/>
    <property type="gene ID" value="TraesCS3B02G026200"/>
</dbReference>
<evidence type="ECO:0000256" key="3">
    <source>
        <dbReference type="ARBA" id="ARBA00022723"/>
    </source>
</evidence>
<evidence type="ECO:0008006" key="11">
    <source>
        <dbReference type="Google" id="ProtNLM"/>
    </source>
</evidence>
<dbReference type="InterPro" id="IPR036396">
    <property type="entry name" value="Cyt_P450_sf"/>
</dbReference>
<organism evidence="9">
    <name type="scientific">Triticum aestivum</name>
    <name type="common">Wheat</name>
    <dbReference type="NCBI Taxonomy" id="4565"/>
    <lineage>
        <taxon>Eukaryota</taxon>
        <taxon>Viridiplantae</taxon>
        <taxon>Streptophyta</taxon>
        <taxon>Embryophyta</taxon>
        <taxon>Tracheophyta</taxon>
        <taxon>Spermatophyta</taxon>
        <taxon>Magnoliopsida</taxon>
        <taxon>Liliopsida</taxon>
        <taxon>Poales</taxon>
        <taxon>Poaceae</taxon>
        <taxon>BOP clade</taxon>
        <taxon>Pooideae</taxon>
        <taxon>Triticodae</taxon>
        <taxon>Triticeae</taxon>
        <taxon>Triticinae</taxon>
        <taxon>Triticum</taxon>
    </lineage>
</organism>